<feature type="region of interest" description="Disordered" evidence="1">
    <location>
        <begin position="227"/>
        <end position="315"/>
    </location>
</feature>
<dbReference type="GO" id="GO:0010468">
    <property type="term" value="P:regulation of gene expression"/>
    <property type="evidence" value="ECO:0007669"/>
    <property type="project" value="InterPro"/>
</dbReference>
<evidence type="ECO:0000259" key="3">
    <source>
        <dbReference type="Pfam" id="PF01936"/>
    </source>
</evidence>
<feature type="compositionally biased region" description="Low complexity" evidence="1">
    <location>
        <begin position="278"/>
        <end position="292"/>
    </location>
</feature>
<feature type="compositionally biased region" description="Polar residues" evidence="1">
    <location>
        <begin position="248"/>
        <end position="260"/>
    </location>
</feature>
<accession>A0AAW0GUR2</accession>
<protein>
    <recommendedName>
        <fullName evidence="3">NYN domain-containing protein</fullName>
    </recommendedName>
</protein>
<keyword evidence="2" id="KW-0732">Signal</keyword>
<dbReference type="EMBL" id="JASBNA010000003">
    <property type="protein sequence ID" value="KAK7693189.1"/>
    <property type="molecule type" value="Genomic_DNA"/>
</dbReference>
<sequence>MNRPCTVAARPPIAVYLLLRMASVIANATEWRRLTGACNCFCSSSSTRIPPNTTLDRAAGTITLNYIYMGHPDPVAIFWDYENCAPPSGTPGYDIVNNIRQLAQTYGSIRQFKAYLDLSELSSPKSITFRSELQQCGVSLTDCPHNGRKDVADKMIIVDMLAFAIDTPAPATVILISGDRDFVYAVSVLRFRLYRVVVIAPVMVHISLISQASDVIDWESDILGRLRPRPAATDSPRHNAKNSDGDNSRLTTNQANTQLATPRLRRRGSLRDSTTANSSSPDSRPDVSPNSDQTIIQPAEGAGVQTAVRGSRLRDSRAAANNALSQLSTVAHGSPSVISTGLSEQTEKEPLAQDQEYHSESPSSRGHSLLPLWSGKPQWNSLPSPQKSPGFDYEPITRPASAEPALMPFRASYILPHSTEMNVVEEPLPLLRHTSEPQMIGHESGVHHHSLGFQMPTPVQEAIVNLPQDPIPPGFELLVALLDHLRKQNRPKPLRSYVSGALVQLDPEVYHKAWDKYENISATKAKFSWYSDLAKKWGLIELGGLQGGAWMSLCPQWHGRGISLGLIYFRDNKPYITRPAAHL</sequence>
<dbReference type="PANTHER" id="PTHR14379:SF3">
    <property type="entry name" value="MEIOSIS REGULATOR AND MRNA STABILITY FACTOR 1"/>
    <property type="match status" value="1"/>
</dbReference>
<feature type="domain" description="NYN" evidence="3">
    <location>
        <begin position="75"/>
        <end position="218"/>
    </location>
</feature>
<feature type="compositionally biased region" description="Basic and acidic residues" evidence="1">
    <location>
        <begin position="345"/>
        <end position="359"/>
    </location>
</feature>
<evidence type="ECO:0000256" key="2">
    <source>
        <dbReference type="SAM" id="SignalP"/>
    </source>
</evidence>
<reference evidence="4 5" key="1">
    <citation type="submission" date="2022-09" db="EMBL/GenBank/DDBJ databases">
        <authorList>
            <person name="Palmer J.M."/>
        </authorList>
    </citation>
    <scope>NUCLEOTIDE SEQUENCE [LARGE SCALE GENOMIC DNA]</scope>
    <source>
        <strain evidence="4 5">DSM 7382</strain>
    </source>
</reference>
<feature type="chain" id="PRO_5043429712" description="NYN domain-containing protein" evidence="2">
    <location>
        <begin position="29"/>
        <end position="583"/>
    </location>
</feature>
<dbReference type="InterPro" id="IPR021139">
    <property type="entry name" value="NYN"/>
</dbReference>
<feature type="region of interest" description="Disordered" evidence="1">
    <location>
        <begin position="343"/>
        <end position="396"/>
    </location>
</feature>
<dbReference type="GO" id="GO:0004540">
    <property type="term" value="F:RNA nuclease activity"/>
    <property type="evidence" value="ECO:0007669"/>
    <property type="project" value="InterPro"/>
</dbReference>
<dbReference type="GO" id="GO:0005777">
    <property type="term" value="C:peroxisome"/>
    <property type="evidence" value="ECO:0007669"/>
    <property type="project" value="InterPro"/>
</dbReference>
<dbReference type="Pfam" id="PF01936">
    <property type="entry name" value="NYN"/>
    <property type="match status" value="1"/>
</dbReference>
<name>A0AAW0GUR2_9APHY</name>
<evidence type="ECO:0000313" key="5">
    <source>
        <dbReference type="Proteomes" id="UP001385951"/>
    </source>
</evidence>
<dbReference type="PANTHER" id="PTHR14379">
    <property type="entry name" value="LIMKAIN B LKAP"/>
    <property type="match status" value="1"/>
</dbReference>
<evidence type="ECO:0000256" key="1">
    <source>
        <dbReference type="SAM" id="MobiDB-lite"/>
    </source>
</evidence>
<dbReference type="GO" id="GO:1905762">
    <property type="term" value="F:CCR4-NOT complex binding"/>
    <property type="evidence" value="ECO:0007669"/>
    <property type="project" value="TreeGrafter"/>
</dbReference>
<feature type="signal peptide" evidence="2">
    <location>
        <begin position="1"/>
        <end position="28"/>
    </location>
</feature>
<dbReference type="CDD" id="cd10910">
    <property type="entry name" value="PIN_limkain_b1_N_like"/>
    <property type="match status" value="1"/>
</dbReference>
<dbReference type="Gene3D" id="3.40.50.1010">
    <property type="entry name" value="5'-nuclease"/>
    <property type="match status" value="1"/>
</dbReference>
<gene>
    <name evidence="4" type="ORF">QCA50_002755</name>
</gene>
<comment type="caution">
    <text evidence="4">The sequence shown here is derived from an EMBL/GenBank/DDBJ whole genome shotgun (WGS) entry which is preliminary data.</text>
</comment>
<organism evidence="4 5">
    <name type="scientific">Cerrena zonata</name>
    <dbReference type="NCBI Taxonomy" id="2478898"/>
    <lineage>
        <taxon>Eukaryota</taxon>
        <taxon>Fungi</taxon>
        <taxon>Dikarya</taxon>
        <taxon>Basidiomycota</taxon>
        <taxon>Agaricomycotina</taxon>
        <taxon>Agaricomycetes</taxon>
        <taxon>Polyporales</taxon>
        <taxon>Cerrenaceae</taxon>
        <taxon>Cerrena</taxon>
    </lineage>
</organism>
<feature type="compositionally biased region" description="Basic and acidic residues" evidence="1">
    <location>
        <begin position="235"/>
        <end position="247"/>
    </location>
</feature>
<proteinExistence type="predicted"/>
<dbReference type="AlphaFoldDB" id="A0AAW0GUR2"/>
<dbReference type="Proteomes" id="UP001385951">
    <property type="component" value="Unassembled WGS sequence"/>
</dbReference>
<dbReference type="InterPro" id="IPR024768">
    <property type="entry name" value="Marf1"/>
</dbReference>
<feature type="compositionally biased region" description="Polar residues" evidence="1">
    <location>
        <begin position="377"/>
        <end position="387"/>
    </location>
</feature>
<evidence type="ECO:0000313" key="4">
    <source>
        <dbReference type="EMBL" id="KAK7693189.1"/>
    </source>
</evidence>
<keyword evidence="5" id="KW-1185">Reference proteome</keyword>